<name>A0ACB9ASF7_9ASTR</name>
<dbReference type="EMBL" id="CM042041">
    <property type="protein sequence ID" value="KAI3712881.1"/>
    <property type="molecule type" value="Genomic_DNA"/>
</dbReference>
<dbReference type="Proteomes" id="UP001056120">
    <property type="component" value="Linkage Group LG24"/>
</dbReference>
<reference evidence="1 2" key="2">
    <citation type="journal article" date="2022" name="Mol. Ecol. Resour.">
        <title>The genomes of chicory, endive, great burdock and yacon provide insights into Asteraceae paleo-polyploidization history and plant inulin production.</title>
        <authorList>
            <person name="Fan W."/>
            <person name="Wang S."/>
            <person name="Wang H."/>
            <person name="Wang A."/>
            <person name="Jiang F."/>
            <person name="Liu H."/>
            <person name="Zhao H."/>
            <person name="Xu D."/>
            <person name="Zhang Y."/>
        </authorList>
    </citation>
    <scope>NUCLEOTIDE SEQUENCE [LARGE SCALE GENOMIC DNA]</scope>
    <source>
        <strain evidence="2">cv. Yunnan</strain>
        <tissue evidence="1">Leaves</tissue>
    </source>
</reference>
<evidence type="ECO:0000313" key="1">
    <source>
        <dbReference type="EMBL" id="KAI3712881.1"/>
    </source>
</evidence>
<accession>A0ACB9ASF7</accession>
<organism evidence="1 2">
    <name type="scientific">Smallanthus sonchifolius</name>
    <dbReference type="NCBI Taxonomy" id="185202"/>
    <lineage>
        <taxon>Eukaryota</taxon>
        <taxon>Viridiplantae</taxon>
        <taxon>Streptophyta</taxon>
        <taxon>Embryophyta</taxon>
        <taxon>Tracheophyta</taxon>
        <taxon>Spermatophyta</taxon>
        <taxon>Magnoliopsida</taxon>
        <taxon>eudicotyledons</taxon>
        <taxon>Gunneridae</taxon>
        <taxon>Pentapetalae</taxon>
        <taxon>asterids</taxon>
        <taxon>campanulids</taxon>
        <taxon>Asterales</taxon>
        <taxon>Asteraceae</taxon>
        <taxon>Asteroideae</taxon>
        <taxon>Heliantheae alliance</taxon>
        <taxon>Millerieae</taxon>
        <taxon>Smallanthus</taxon>
    </lineage>
</organism>
<evidence type="ECO:0000313" key="2">
    <source>
        <dbReference type="Proteomes" id="UP001056120"/>
    </source>
</evidence>
<reference evidence="2" key="1">
    <citation type="journal article" date="2022" name="Mol. Ecol. Resour.">
        <title>The genomes of chicory, endive, great burdock and yacon provide insights into Asteraceae palaeo-polyploidization history and plant inulin production.</title>
        <authorList>
            <person name="Fan W."/>
            <person name="Wang S."/>
            <person name="Wang H."/>
            <person name="Wang A."/>
            <person name="Jiang F."/>
            <person name="Liu H."/>
            <person name="Zhao H."/>
            <person name="Xu D."/>
            <person name="Zhang Y."/>
        </authorList>
    </citation>
    <scope>NUCLEOTIDE SEQUENCE [LARGE SCALE GENOMIC DNA]</scope>
    <source>
        <strain evidence="2">cv. Yunnan</strain>
    </source>
</reference>
<keyword evidence="2" id="KW-1185">Reference proteome</keyword>
<comment type="caution">
    <text evidence="1">The sequence shown here is derived from an EMBL/GenBank/DDBJ whole genome shotgun (WGS) entry which is preliminary data.</text>
</comment>
<proteinExistence type="predicted"/>
<gene>
    <name evidence="1" type="ORF">L1987_71450</name>
</gene>
<sequence length="226" mass="25463">MREGSSRLQRQWRRCRWFRNKTVYDDVFGGPPKFGATTLPPRLEDYTEIVHGFHASRGSSIPVLDLPPPAVDSDDVWFDVQSSKLDYSEVFRGCNGLDFALSYEELFESSKVGDDDSSDEVWTPAQSESLSDESDPNASLEMNQEASTADPIQSSGVKLKNEPNFEVEKDLLNDMTNDSQCLDVSGSTVLNNHALLSKKENEKFSHWLMMIFVQVRISVELLKGKS</sequence>
<protein>
    <submittedName>
        <fullName evidence="1">Uncharacterized protein</fullName>
    </submittedName>
</protein>